<evidence type="ECO:0000313" key="2">
    <source>
        <dbReference type="Proteomes" id="UP001558474"/>
    </source>
</evidence>
<name>A0ABV3VN47_9MYCO</name>
<dbReference type="RefSeq" id="WP_277243508.1">
    <property type="nucleotide sequence ID" value="NZ_JBDLOU010000073.1"/>
</dbReference>
<dbReference type="Proteomes" id="UP001558474">
    <property type="component" value="Unassembled WGS sequence"/>
</dbReference>
<evidence type="ECO:0000313" key="1">
    <source>
        <dbReference type="EMBL" id="MEX3741650.1"/>
    </source>
</evidence>
<gene>
    <name evidence="1" type="ORF">ABFW12_25805</name>
</gene>
<organism evidence="1 2">
    <name type="scientific">Mycolicibacterium porcinum</name>
    <dbReference type="NCBI Taxonomy" id="39693"/>
    <lineage>
        <taxon>Bacteria</taxon>
        <taxon>Bacillati</taxon>
        <taxon>Actinomycetota</taxon>
        <taxon>Actinomycetes</taxon>
        <taxon>Mycobacteriales</taxon>
        <taxon>Mycobacteriaceae</taxon>
        <taxon>Mycolicibacterium</taxon>
    </lineage>
</organism>
<protein>
    <submittedName>
        <fullName evidence="1">Uncharacterized protein</fullName>
    </submittedName>
</protein>
<dbReference type="EMBL" id="JBDLOU010000073">
    <property type="protein sequence ID" value="MEX3741650.1"/>
    <property type="molecule type" value="Genomic_DNA"/>
</dbReference>
<reference evidence="1 2" key="1">
    <citation type="submission" date="2024-04" db="EMBL/GenBank/DDBJ databases">
        <title>Genomic Markers of Mycobacteria.</title>
        <authorList>
            <person name="Soliman M.S."/>
            <person name="Elkholy A."/>
            <person name="Soliman N.S."/>
            <person name="Abbas A."/>
            <person name="Khayrat S."/>
            <person name="Shawky S."/>
        </authorList>
    </citation>
    <scope>NUCLEOTIDE SEQUENCE [LARGE SCALE GENOMIC DNA]</scope>
    <source>
        <strain evidence="1 2">Egy-CU-AM5</strain>
    </source>
</reference>
<comment type="caution">
    <text evidence="1">The sequence shown here is derived from an EMBL/GenBank/DDBJ whole genome shotgun (WGS) entry which is preliminary data.</text>
</comment>
<keyword evidence="2" id="KW-1185">Reference proteome</keyword>
<proteinExistence type="predicted"/>
<accession>A0ABV3VN47</accession>
<sequence>MSDASFPVPTTALYNAMRVYRDRMVETYVVDRTELVDAFDGEMLWYVEDFDVDAMVKRLGPRIARPFLCAVWDSGDVIESARARAMSLLLSPRSVDTNPLCEFLLTLHEYDLGVTARWVLENRPAIRTVWLTLRHEPRDPSLRGMHALSRSITLTLATQYAGRGVPLDLPRLAGDCDTLARARHTLIHAGVPVERVRMELGRAVGSDDPSTTATNAVTEWTRGLDAGIPVPLIAALRAADESLEDTLTVLGTFRELNAEGAFPAALVRAGLGIEDDDALTDDEWNAWCAEV</sequence>